<feature type="region of interest" description="Disordered" evidence="1">
    <location>
        <begin position="129"/>
        <end position="155"/>
    </location>
</feature>
<feature type="compositionally biased region" description="Basic and acidic residues" evidence="1">
    <location>
        <begin position="90"/>
        <end position="109"/>
    </location>
</feature>
<feature type="compositionally biased region" description="Basic and acidic residues" evidence="1">
    <location>
        <begin position="129"/>
        <end position="147"/>
    </location>
</feature>
<evidence type="ECO:0000313" key="3">
    <source>
        <dbReference type="Proteomes" id="UP000714275"/>
    </source>
</evidence>
<evidence type="ECO:0000256" key="1">
    <source>
        <dbReference type="SAM" id="MobiDB-lite"/>
    </source>
</evidence>
<dbReference type="EMBL" id="JABBWD010000080">
    <property type="protein sequence ID" value="KAG1768270.1"/>
    <property type="molecule type" value="Genomic_DNA"/>
</dbReference>
<dbReference type="OrthoDB" id="2683886at2759"/>
<evidence type="ECO:0000313" key="2">
    <source>
        <dbReference type="EMBL" id="KAG1768270.1"/>
    </source>
</evidence>
<sequence>MTLKCCGKILGAVGGYTHEGVEELFTKVVIVHSIRFVGYVADTCEEDWTGQGGKERDIIEPVDDALDDSCKDFFFSRLFFHLQNGTKSNSKSEDAAFSTDEKGKGESRSRSPMSCFNCSWRGHKKENCWEEGKRDKASKDEKPKPDSAKANTTTRADEPNCVWLAMAVDAGDINEVEEGTLKISAPQLQADEDIHTTTLDSGALAQKRTAAEGVIVE</sequence>
<accession>A0A9P6ZL09</accession>
<feature type="region of interest" description="Disordered" evidence="1">
    <location>
        <begin position="86"/>
        <end position="113"/>
    </location>
</feature>
<dbReference type="Proteomes" id="UP000714275">
    <property type="component" value="Unassembled WGS sequence"/>
</dbReference>
<proteinExistence type="predicted"/>
<gene>
    <name evidence="2" type="ORF">EV702DRAFT_1253481</name>
</gene>
<keyword evidence="3" id="KW-1185">Reference proteome</keyword>
<protein>
    <submittedName>
        <fullName evidence="2">Uncharacterized protein</fullName>
    </submittedName>
</protein>
<organism evidence="2 3">
    <name type="scientific">Suillus placidus</name>
    <dbReference type="NCBI Taxonomy" id="48579"/>
    <lineage>
        <taxon>Eukaryota</taxon>
        <taxon>Fungi</taxon>
        <taxon>Dikarya</taxon>
        <taxon>Basidiomycota</taxon>
        <taxon>Agaricomycotina</taxon>
        <taxon>Agaricomycetes</taxon>
        <taxon>Agaricomycetidae</taxon>
        <taxon>Boletales</taxon>
        <taxon>Suillineae</taxon>
        <taxon>Suillaceae</taxon>
        <taxon>Suillus</taxon>
    </lineage>
</organism>
<reference evidence="2" key="1">
    <citation type="journal article" date="2020" name="New Phytol.">
        <title>Comparative genomics reveals dynamic genome evolution in host specialist ectomycorrhizal fungi.</title>
        <authorList>
            <person name="Lofgren L.A."/>
            <person name="Nguyen N.H."/>
            <person name="Vilgalys R."/>
            <person name="Ruytinx J."/>
            <person name="Liao H.L."/>
            <person name="Branco S."/>
            <person name="Kuo A."/>
            <person name="LaButti K."/>
            <person name="Lipzen A."/>
            <person name="Andreopoulos W."/>
            <person name="Pangilinan J."/>
            <person name="Riley R."/>
            <person name="Hundley H."/>
            <person name="Na H."/>
            <person name="Barry K."/>
            <person name="Grigoriev I.V."/>
            <person name="Stajich J.E."/>
            <person name="Kennedy P.G."/>
        </authorList>
    </citation>
    <scope>NUCLEOTIDE SEQUENCE</scope>
    <source>
        <strain evidence="2">DOB743</strain>
    </source>
</reference>
<dbReference type="AlphaFoldDB" id="A0A9P6ZL09"/>
<name>A0A9P6ZL09_9AGAM</name>
<comment type="caution">
    <text evidence="2">The sequence shown here is derived from an EMBL/GenBank/DDBJ whole genome shotgun (WGS) entry which is preliminary data.</text>
</comment>